<evidence type="ECO:0000256" key="1">
    <source>
        <dbReference type="SAM" id="MobiDB-lite"/>
    </source>
</evidence>
<accession>A0ABN6XSS0</accession>
<protein>
    <submittedName>
        <fullName evidence="2">Uncharacterized protein</fullName>
    </submittedName>
</protein>
<organism evidence="2 3">
    <name type="scientific">Naasia aerilata</name>
    <dbReference type="NCBI Taxonomy" id="1162966"/>
    <lineage>
        <taxon>Bacteria</taxon>
        <taxon>Bacillati</taxon>
        <taxon>Actinomycetota</taxon>
        <taxon>Actinomycetes</taxon>
        <taxon>Micrococcales</taxon>
        <taxon>Microbacteriaceae</taxon>
        <taxon>Naasia</taxon>
    </lineage>
</organism>
<evidence type="ECO:0000313" key="3">
    <source>
        <dbReference type="Proteomes" id="UP001321498"/>
    </source>
</evidence>
<keyword evidence="3" id="KW-1185">Reference proteome</keyword>
<name>A0ABN6XSS0_9MICO</name>
<dbReference type="EMBL" id="AP027731">
    <property type="protein sequence ID" value="BDZ46665.1"/>
    <property type="molecule type" value="Genomic_DNA"/>
</dbReference>
<gene>
    <name evidence="2" type="ORF">GCM10025866_25740</name>
</gene>
<feature type="region of interest" description="Disordered" evidence="1">
    <location>
        <begin position="73"/>
        <end position="94"/>
    </location>
</feature>
<dbReference type="RefSeq" id="WP_286276680.1">
    <property type="nucleotide sequence ID" value="NZ_AP027731.1"/>
</dbReference>
<reference evidence="3" key="1">
    <citation type="journal article" date="2019" name="Int. J. Syst. Evol. Microbiol.">
        <title>The Global Catalogue of Microorganisms (GCM) 10K type strain sequencing project: providing services to taxonomists for standard genome sequencing and annotation.</title>
        <authorList>
            <consortium name="The Broad Institute Genomics Platform"/>
            <consortium name="The Broad Institute Genome Sequencing Center for Infectious Disease"/>
            <person name="Wu L."/>
            <person name="Ma J."/>
        </authorList>
    </citation>
    <scope>NUCLEOTIDE SEQUENCE [LARGE SCALE GENOMIC DNA]</scope>
    <source>
        <strain evidence="3">NBRC 108725</strain>
    </source>
</reference>
<evidence type="ECO:0000313" key="2">
    <source>
        <dbReference type="EMBL" id="BDZ46665.1"/>
    </source>
</evidence>
<dbReference type="Proteomes" id="UP001321498">
    <property type="component" value="Chromosome"/>
</dbReference>
<proteinExistence type="predicted"/>
<sequence length="94" mass="9705">MAEEYKQGFHWRGVTYDFGGLLIDDTGDDAASDNPAWPAYQVVVTAPELGGHPIVTADGVQVGQSAAEVELAHPDAADRGPAEAPLPSASTSIG</sequence>